<evidence type="ECO:0000313" key="1">
    <source>
        <dbReference type="EMBL" id="MBX24055.1"/>
    </source>
</evidence>
<reference evidence="1" key="1">
    <citation type="submission" date="2018-02" db="EMBL/GenBank/DDBJ databases">
        <title>Rhizophora mucronata_Transcriptome.</title>
        <authorList>
            <person name="Meera S.P."/>
            <person name="Sreeshan A."/>
            <person name="Augustine A."/>
        </authorList>
    </citation>
    <scope>NUCLEOTIDE SEQUENCE</scope>
    <source>
        <tissue evidence="1">Leaf</tissue>
    </source>
</reference>
<protein>
    <submittedName>
        <fullName evidence="1">Uncharacterized protein</fullName>
    </submittedName>
</protein>
<dbReference type="EMBL" id="GGEC01043571">
    <property type="protein sequence ID" value="MBX24055.1"/>
    <property type="molecule type" value="Transcribed_RNA"/>
</dbReference>
<sequence>MIYKTIPAHTYRQFIRVRPTKNKLPPYFQSSLDIFVHQSGDHVSQICLVLLSSPFSASTPRGGFYRKKNRDL</sequence>
<name>A0A2P2M1F4_RHIMU</name>
<organism evidence="1">
    <name type="scientific">Rhizophora mucronata</name>
    <name type="common">Asiatic mangrove</name>
    <dbReference type="NCBI Taxonomy" id="61149"/>
    <lineage>
        <taxon>Eukaryota</taxon>
        <taxon>Viridiplantae</taxon>
        <taxon>Streptophyta</taxon>
        <taxon>Embryophyta</taxon>
        <taxon>Tracheophyta</taxon>
        <taxon>Spermatophyta</taxon>
        <taxon>Magnoliopsida</taxon>
        <taxon>eudicotyledons</taxon>
        <taxon>Gunneridae</taxon>
        <taxon>Pentapetalae</taxon>
        <taxon>rosids</taxon>
        <taxon>fabids</taxon>
        <taxon>Malpighiales</taxon>
        <taxon>Rhizophoraceae</taxon>
        <taxon>Rhizophora</taxon>
    </lineage>
</organism>
<accession>A0A2P2M1F4</accession>
<dbReference type="AlphaFoldDB" id="A0A2P2M1F4"/>
<proteinExistence type="predicted"/>